<dbReference type="SUPFAM" id="SSF56935">
    <property type="entry name" value="Porins"/>
    <property type="match status" value="1"/>
</dbReference>
<keyword evidence="15" id="KW-1185">Reference proteome</keyword>
<dbReference type="InterPro" id="IPR039426">
    <property type="entry name" value="TonB-dep_rcpt-like"/>
</dbReference>
<evidence type="ECO:0000256" key="2">
    <source>
        <dbReference type="ARBA" id="ARBA00022448"/>
    </source>
</evidence>
<evidence type="ECO:0000256" key="9">
    <source>
        <dbReference type="RuleBase" id="RU003357"/>
    </source>
</evidence>
<proteinExistence type="inferred from homology"/>
<feature type="compositionally biased region" description="Low complexity" evidence="10">
    <location>
        <begin position="30"/>
        <end position="50"/>
    </location>
</feature>
<name>A0A328P5Z5_9GAMM</name>
<dbReference type="Gene3D" id="2.40.170.20">
    <property type="entry name" value="TonB-dependent receptor, beta-barrel domain"/>
    <property type="match status" value="1"/>
</dbReference>
<evidence type="ECO:0000256" key="4">
    <source>
        <dbReference type="ARBA" id="ARBA00022692"/>
    </source>
</evidence>
<keyword evidence="3 8" id="KW-1134">Transmembrane beta strand</keyword>
<comment type="caution">
    <text evidence="14">The sequence shown here is derived from an EMBL/GenBank/DDBJ whole genome shotgun (WGS) entry which is preliminary data.</text>
</comment>
<dbReference type="EMBL" id="NFZS01000002">
    <property type="protein sequence ID" value="RAO76162.1"/>
    <property type="molecule type" value="Genomic_DNA"/>
</dbReference>
<feature type="region of interest" description="Disordered" evidence="10">
    <location>
        <begin position="30"/>
        <end position="53"/>
    </location>
</feature>
<feature type="chain" id="PRO_5016405774" evidence="11">
    <location>
        <begin position="27"/>
        <end position="1005"/>
    </location>
</feature>
<evidence type="ECO:0000256" key="11">
    <source>
        <dbReference type="SAM" id="SignalP"/>
    </source>
</evidence>
<dbReference type="RefSeq" id="WP_111983109.1">
    <property type="nucleotide sequence ID" value="NZ_NFZS01000002.1"/>
</dbReference>
<evidence type="ECO:0000313" key="15">
    <source>
        <dbReference type="Proteomes" id="UP000248926"/>
    </source>
</evidence>
<comment type="subcellular location">
    <subcellularLocation>
        <location evidence="1 8">Cell outer membrane</location>
        <topology evidence="1 8">Multi-pass membrane protein</topology>
    </subcellularLocation>
</comment>
<keyword evidence="14" id="KW-0675">Receptor</keyword>
<evidence type="ECO:0000256" key="6">
    <source>
        <dbReference type="ARBA" id="ARBA00023136"/>
    </source>
</evidence>
<accession>A0A328P5Z5</accession>
<dbReference type="PANTHER" id="PTHR47234">
    <property type="match status" value="1"/>
</dbReference>
<dbReference type="OrthoDB" id="6276154at2"/>
<keyword evidence="5 9" id="KW-0798">TonB box</keyword>
<dbReference type="PROSITE" id="PS52016">
    <property type="entry name" value="TONB_DEPENDENT_REC_3"/>
    <property type="match status" value="1"/>
</dbReference>
<protein>
    <submittedName>
        <fullName evidence="14">TonB-dependent receptor</fullName>
    </submittedName>
</protein>
<dbReference type="GO" id="GO:0009279">
    <property type="term" value="C:cell outer membrane"/>
    <property type="evidence" value="ECO:0007669"/>
    <property type="project" value="UniProtKB-SubCell"/>
</dbReference>
<dbReference type="PANTHER" id="PTHR47234:SF1">
    <property type="entry name" value="TONB-DEPENDENT RECEPTOR"/>
    <property type="match status" value="1"/>
</dbReference>
<dbReference type="AlphaFoldDB" id="A0A328P5Z5"/>
<dbReference type="Pfam" id="PF07715">
    <property type="entry name" value="Plug"/>
    <property type="match status" value="1"/>
</dbReference>
<evidence type="ECO:0000256" key="7">
    <source>
        <dbReference type="ARBA" id="ARBA00023237"/>
    </source>
</evidence>
<feature type="domain" description="TonB-dependent receptor-like beta-barrel" evidence="12">
    <location>
        <begin position="381"/>
        <end position="965"/>
    </location>
</feature>
<dbReference type="Gene3D" id="2.170.130.10">
    <property type="entry name" value="TonB-dependent receptor, plug domain"/>
    <property type="match status" value="1"/>
</dbReference>
<dbReference type="InterPro" id="IPR000531">
    <property type="entry name" value="Beta-barrel_TonB"/>
</dbReference>
<evidence type="ECO:0000313" key="14">
    <source>
        <dbReference type="EMBL" id="RAO76162.1"/>
    </source>
</evidence>
<evidence type="ECO:0000259" key="13">
    <source>
        <dbReference type="Pfam" id="PF07715"/>
    </source>
</evidence>
<evidence type="ECO:0000256" key="8">
    <source>
        <dbReference type="PROSITE-ProRule" id="PRU01360"/>
    </source>
</evidence>
<reference evidence="14 15" key="1">
    <citation type="journal article" date="2018" name="Genet. Mol. Biol.">
        <title>The genome sequence of Dyella jiangningensis FCAV SCS01 from a lignocellulose-decomposing microbial consortium metagenome reveals potential for biotechnological applications.</title>
        <authorList>
            <person name="Desiderato J.G."/>
            <person name="Alvarenga D.O."/>
            <person name="Constancio M.T.L."/>
            <person name="Alves L.M.C."/>
            <person name="Varani A.M."/>
        </authorList>
    </citation>
    <scope>NUCLEOTIDE SEQUENCE [LARGE SCALE GENOMIC DNA]</scope>
    <source>
        <strain evidence="14 15">FCAV SCS01</strain>
    </source>
</reference>
<keyword evidence="11" id="KW-0732">Signal</keyword>
<feature type="signal peptide" evidence="11">
    <location>
        <begin position="1"/>
        <end position="26"/>
    </location>
</feature>
<dbReference type="Proteomes" id="UP000248926">
    <property type="component" value="Unassembled WGS sequence"/>
</dbReference>
<evidence type="ECO:0000256" key="10">
    <source>
        <dbReference type="SAM" id="MobiDB-lite"/>
    </source>
</evidence>
<comment type="similarity">
    <text evidence="8 9">Belongs to the TonB-dependent receptor family.</text>
</comment>
<dbReference type="InterPro" id="IPR012910">
    <property type="entry name" value="Plug_dom"/>
</dbReference>
<dbReference type="InterPro" id="IPR037066">
    <property type="entry name" value="Plug_dom_sf"/>
</dbReference>
<keyword evidence="6 8" id="KW-0472">Membrane</keyword>
<evidence type="ECO:0000256" key="5">
    <source>
        <dbReference type="ARBA" id="ARBA00023077"/>
    </source>
</evidence>
<dbReference type="Pfam" id="PF00593">
    <property type="entry name" value="TonB_dep_Rec_b-barrel"/>
    <property type="match status" value="1"/>
</dbReference>
<feature type="domain" description="TonB-dependent receptor plug" evidence="13">
    <location>
        <begin position="74"/>
        <end position="190"/>
    </location>
</feature>
<evidence type="ECO:0000259" key="12">
    <source>
        <dbReference type="Pfam" id="PF00593"/>
    </source>
</evidence>
<sequence length="1005" mass="109614">MSSICLRRSVLASSLALALFTPHVFAQSASSGSDQSSTQQSAQTAAPSSDKPAKAVDLKAITVTGSMIPRVEVEGPAPVVSVTGEQIKAQGFTTLWEFLDSLPQVGQQISDSASWGSSSVNARSVNLRGLGPGFSLLMINGHRVVDYPQPLNKQSNFQNYNNIPTGMIDHVEILASGASSIYGSDAVAGVVNVILKKNYQGDELQVTGGGATRGGRSYGDINFLGGKSGENWHIQYNLEKTNRTALWGHDRPYQDSVSDAGYGAWGPAARMFGYQYDAAGAIALSAKGANGQYITPPAGTCSKFTNSQLAQSHSVTTNGTQIASITDNGYYCAQPHLFQDWVLTGGTRSTNGYLGGEYDFSNGMQVYGSAALYDTVGISNTQLNAFGTGQFYDQTTGQVISQAIRQLTAQEMGTSANTHDREKNWNLEIGLRGSIFDNQFHWDLNLNSQKYIVREDYTAYNQQGMNDFFLGKQLGTSAAGDPIYAMNWQQWWNPITPQQYSQFAVNGENTSSSWLDQAQFRINGDLFKLPWVDDSIGWAAVLEAAHNGFKLSPDIRGLDPTTFQNPFGAYLTGEGTRQRFSLGTEFRIPLLDSLTWTISGRGDKYNDASKADIAKTWGTGIEYRPFDSLLLRGSYGTNFKAPDMQAIYLTGSTSPVGDYIDPLQCINAIKSGQSNSTWCNLVQRPTSQYYTLYTNGSRLLEPQTGHSWTYGFVWQIPGVQGLSMSVDYWHMGVDNAIQYLDKDTVLVDEAGCLTGVQASGTSALSPYTAHVPGSSYCQMVTQMVQRNAAGQIVSEQSGPINEASLYVSGIDALLDYKLHTEDSGDFRATINYTNNLEWKQRVLASDPLQNTRYNNVASRMTWIGDWTKGKWNLSISGVRDGSMRAPNYAGCTVLPNGIQPGMVNIVNGSQSISTGICQVTQDGNPVTVADSTTYHGRTPVWITWNGSVGYQINPDTRLKLTVSNIFDKVGAIPYYAGGFEFVTTGQTASEYNGREWFLTFDYKFD</sequence>
<evidence type="ECO:0000256" key="3">
    <source>
        <dbReference type="ARBA" id="ARBA00022452"/>
    </source>
</evidence>
<gene>
    <name evidence="14" type="ORF">CA260_10700</name>
</gene>
<organism evidence="14 15">
    <name type="scientific">Dyella jiangningensis</name>
    <dbReference type="NCBI Taxonomy" id="1379159"/>
    <lineage>
        <taxon>Bacteria</taxon>
        <taxon>Pseudomonadati</taxon>
        <taxon>Pseudomonadota</taxon>
        <taxon>Gammaproteobacteria</taxon>
        <taxon>Lysobacterales</taxon>
        <taxon>Rhodanobacteraceae</taxon>
        <taxon>Dyella</taxon>
    </lineage>
</organism>
<keyword evidence="7 8" id="KW-0998">Cell outer membrane</keyword>
<dbReference type="InterPro" id="IPR036942">
    <property type="entry name" value="Beta-barrel_TonB_sf"/>
</dbReference>
<keyword evidence="2 8" id="KW-0813">Transport</keyword>
<keyword evidence="4 8" id="KW-0812">Transmembrane</keyword>
<evidence type="ECO:0000256" key="1">
    <source>
        <dbReference type="ARBA" id="ARBA00004571"/>
    </source>
</evidence>